<dbReference type="PROSITE" id="PS51000">
    <property type="entry name" value="HTH_DEOR_2"/>
    <property type="match status" value="1"/>
</dbReference>
<dbReference type="InterPro" id="IPR026881">
    <property type="entry name" value="WYL_dom"/>
</dbReference>
<dbReference type="Pfam" id="PF25583">
    <property type="entry name" value="WCX"/>
    <property type="match status" value="1"/>
</dbReference>
<dbReference type="AlphaFoldDB" id="A0A098QZU5"/>
<evidence type="ECO:0000259" key="3">
    <source>
        <dbReference type="PROSITE" id="PS51000"/>
    </source>
</evidence>
<reference evidence="4 5" key="1">
    <citation type="submission" date="2014-05" db="EMBL/GenBank/DDBJ databases">
        <title>De novo Genome Sequence of Spirocheata sp.</title>
        <authorList>
            <person name="Shivani Y."/>
            <person name="Subhash Y."/>
            <person name="Tushar L."/>
            <person name="Sasikala C."/>
            <person name="Ramana C.V."/>
        </authorList>
    </citation>
    <scope>NUCLEOTIDE SEQUENCE [LARGE SCALE GENOMIC DNA]</scope>
    <source>
        <strain evidence="4 5">JC230</strain>
    </source>
</reference>
<gene>
    <name evidence="4" type="ORF">DC28_07810</name>
</gene>
<dbReference type="InterPro" id="IPR036390">
    <property type="entry name" value="WH_DNA-bd_sf"/>
</dbReference>
<dbReference type="InterPro" id="IPR036388">
    <property type="entry name" value="WH-like_DNA-bd_sf"/>
</dbReference>
<sequence>MKIDRLLSIIVYLLNHELVSANTLAKRYGVSVRTIQRDLETIDLAGIPIYALQGSAGGYGIMNSYKMDRQLLTTDDFFNILTALQGVSDTLSDKTVSDTLEKMRSLVPVQTGDILSQRTEKLSIDFSMLGGDPRSREVFRIVKDAVDRQHLIEFGYTSNKLETTRRIIEPMTIAFRWRAWYLYGFCRLRKDFRLFRISRIKDPMVLPEQFRRREKPLEAYIAENPLWSGTGVMVDLHLRFLPEMIPLVEEYYPEETRNIQPDGSMVVTTRMPEDGSLYAYILSFGQFVEVLKPNHLRDTIRRAAEDIAARYKVPL</sequence>
<dbReference type="InterPro" id="IPR051534">
    <property type="entry name" value="CBASS_pafABC_assoc_protein"/>
</dbReference>
<keyword evidence="2" id="KW-0804">Transcription</keyword>
<name>A0A098QZU5_9SPIO</name>
<dbReference type="PIRSF" id="PIRSF016838">
    <property type="entry name" value="PafC"/>
    <property type="match status" value="1"/>
</dbReference>
<evidence type="ECO:0000256" key="2">
    <source>
        <dbReference type="ARBA" id="ARBA00023163"/>
    </source>
</evidence>
<dbReference type="InterPro" id="IPR028349">
    <property type="entry name" value="PafC-like"/>
</dbReference>
<keyword evidence="5" id="KW-1185">Reference proteome</keyword>
<dbReference type="InterPro" id="IPR013196">
    <property type="entry name" value="HTH_11"/>
</dbReference>
<accession>A0A098QZU5</accession>
<dbReference type="SUPFAM" id="SSF46785">
    <property type="entry name" value="Winged helix' DNA-binding domain"/>
    <property type="match status" value="1"/>
</dbReference>
<organism evidence="4 5">
    <name type="scientific">Spirochaeta lutea</name>
    <dbReference type="NCBI Taxonomy" id="1480694"/>
    <lineage>
        <taxon>Bacteria</taxon>
        <taxon>Pseudomonadati</taxon>
        <taxon>Spirochaetota</taxon>
        <taxon>Spirochaetia</taxon>
        <taxon>Spirochaetales</taxon>
        <taxon>Spirochaetaceae</taxon>
        <taxon>Spirochaeta</taxon>
    </lineage>
</organism>
<dbReference type="InterPro" id="IPR001034">
    <property type="entry name" value="DeoR_HTH"/>
</dbReference>
<dbReference type="STRING" id="1480694.DC28_07810"/>
<dbReference type="PANTHER" id="PTHR34580:SF1">
    <property type="entry name" value="PROTEIN PAFC"/>
    <property type="match status" value="1"/>
</dbReference>
<evidence type="ECO:0000313" key="5">
    <source>
        <dbReference type="Proteomes" id="UP000029692"/>
    </source>
</evidence>
<dbReference type="Gene3D" id="1.10.10.10">
    <property type="entry name" value="Winged helix-like DNA-binding domain superfamily/Winged helix DNA-binding domain"/>
    <property type="match status" value="1"/>
</dbReference>
<dbReference type="Pfam" id="PF08279">
    <property type="entry name" value="HTH_11"/>
    <property type="match status" value="1"/>
</dbReference>
<dbReference type="PANTHER" id="PTHR34580">
    <property type="match status" value="1"/>
</dbReference>
<dbReference type="OrthoDB" id="9767131at2"/>
<dbReference type="Pfam" id="PF13280">
    <property type="entry name" value="WYL"/>
    <property type="match status" value="1"/>
</dbReference>
<dbReference type="RefSeq" id="WP_037547558.1">
    <property type="nucleotide sequence ID" value="NZ_JNUP01000063.1"/>
</dbReference>
<proteinExistence type="predicted"/>
<dbReference type="Proteomes" id="UP000029692">
    <property type="component" value="Unassembled WGS sequence"/>
</dbReference>
<feature type="domain" description="HTH deoR-type" evidence="3">
    <location>
        <begin position="2"/>
        <end position="57"/>
    </location>
</feature>
<protein>
    <recommendedName>
        <fullName evidence="3">HTH deoR-type domain-containing protein</fullName>
    </recommendedName>
</protein>
<evidence type="ECO:0000256" key="1">
    <source>
        <dbReference type="ARBA" id="ARBA00023015"/>
    </source>
</evidence>
<evidence type="ECO:0000313" key="4">
    <source>
        <dbReference type="EMBL" id="KGE72012.1"/>
    </source>
</evidence>
<keyword evidence="1" id="KW-0805">Transcription regulation</keyword>
<dbReference type="eggNOG" id="COG2378">
    <property type="taxonomic scope" value="Bacteria"/>
</dbReference>
<dbReference type="PROSITE" id="PS52050">
    <property type="entry name" value="WYL"/>
    <property type="match status" value="1"/>
</dbReference>
<dbReference type="InterPro" id="IPR057727">
    <property type="entry name" value="WCX_dom"/>
</dbReference>
<dbReference type="GO" id="GO:0003700">
    <property type="term" value="F:DNA-binding transcription factor activity"/>
    <property type="evidence" value="ECO:0007669"/>
    <property type="project" value="InterPro"/>
</dbReference>
<dbReference type="EMBL" id="JNUP01000063">
    <property type="protein sequence ID" value="KGE72012.1"/>
    <property type="molecule type" value="Genomic_DNA"/>
</dbReference>
<comment type="caution">
    <text evidence="4">The sequence shown here is derived from an EMBL/GenBank/DDBJ whole genome shotgun (WGS) entry which is preliminary data.</text>
</comment>